<sequence>MHRCIYFILLIWSGNLYGQSGSEIYLFDLSSDIRNVTISNPRNISQRPGYDNQPHFYDNGKKVLFTSMEDNNQTNIYSHQIKSGKTRKVFNTTVSEYSPTPIDNGKYFTCVVVEENGDQRLWRYKINGKERSPVFKSINFVGYHCRIDEHRIGLFILGDPNTLQIGNKVTGNSLYVTEKIGRSMQLIPGEEALLAFVQKKDSAHWMIRSLDPNNLAMNDIIETLPGSEDFCITGDGNILMAQGNTLFKYNIKTDIDWSKVADLTDHGIKNHCSRLAVSANDMKLAIVVRE</sequence>
<gene>
    <name evidence="1" type="ORF">QQ020_00895</name>
</gene>
<proteinExistence type="predicted"/>
<dbReference type="RefSeq" id="WP_346755915.1">
    <property type="nucleotide sequence ID" value="NZ_JAUJEB010000001.1"/>
</dbReference>
<keyword evidence="2" id="KW-1185">Reference proteome</keyword>
<comment type="caution">
    <text evidence="1">The sequence shown here is derived from an EMBL/GenBank/DDBJ whole genome shotgun (WGS) entry which is preliminary data.</text>
</comment>
<name>A0ABT8L0I3_9BACT</name>
<evidence type="ECO:0000313" key="1">
    <source>
        <dbReference type="EMBL" id="MDN5210572.1"/>
    </source>
</evidence>
<dbReference type="SUPFAM" id="SSF82171">
    <property type="entry name" value="DPP6 N-terminal domain-like"/>
    <property type="match status" value="1"/>
</dbReference>
<accession>A0ABT8L0I3</accession>
<organism evidence="1 2">
    <name type="scientific">Agaribacillus aureus</name>
    <dbReference type="NCBI Taxonomy" id="3051825"/>
    <lineage>
        <taxon>Bacteria</taxon>
        <taxon>Pseudomonadati</taxon>
        <taxon>Bacteroidota</taxon>
        <taxon>Cytophagia</taxon>
        <taxon>Cytophagales</taxon>
        <taxon>Splendidivirgaceae</taxon>
        <taxon>Agaribacillus</taxon>
    </lineage>
</organism>
<dbReference type="EMBL" id="JAUJEB010000001">
    <property type="protein sequence ID" value="MDN5210572.1"/>
    <property type="molecule type" value="Genomic_DNA"/>
</dbReference>
<dbReference type="Gene3D" id="2.120.10.30">
    <property type="entry name" value="TolB, C-terminal domain"/>
    <property type="match status" value="1"/>
</dbReference>
<reference evidence="1" key="1">
    <citation type="submission" date="2023-06" db="EMBL/GenBank/DDBJ databases">
        <title>Genomic of Agaribacillus aureum.</title>
        <authorList>
            <person name="Wang G."/>
        </authorList>
    </citation>
    <scope>NUCLEOTIDE SEQUENCE</scope>
    <source>
        <strain evidence="1">BMA12</strain>
    </source>
</reference>
<dbReference type="Proteomes" id="UP001172083">
    <property type="component" value="Unassembled WGS sequence"/>
</dbReference>
<protein>
    <submittedName>
        <fullName evidence="1">Uncharacterized protein</fullName>
    </submittedName>
</protein>
<dbReference type="InterPro" id="IPR011042">
    <property type="entry name" value="6-blade_b-propeller_TolB-like"/>
</dbReference>
<evidence type="ECO:0000313" key="2">
    <source>
        <dbReference type="Proteomes" id="UP001172083"/>
    </source>
</evidence>